<gene>
    <name evidence="1" type="ORF">BACPLE_03036</name>
</gene>
<protein>
    <submittedName>
        <fullName evidence="1">Uncharacterized protein</fullName>
    </submittedName>
</protein>
<dbReference type="HOGENOM" id="CLU_3212606_0_0_10"/>
<accession>B5D233</accession>
<evidence type="ECO:0000313" key="2">
    <source>
        <dbReference type="Proteomes" id="UP000003452"/>
    </source>
</evidence>
<reference evidence="1 2" key="2">
    <citation type="submission" date="2008-08" db="EMBL/GenBank/DDBJ databases">
        <authorList>
            <person name="Fulton L."/>
            <person name="Clifton S."/>
            <person name="Fulton B."/>
            <person name="Xu J."/>
            <person name="Minx P."/>
            <person name="Pepin K.H."/>
            <person name="Johnson M."/>
            <person name="Thiruvilangam P."/>
            <person name="Bhonagiri V."/>
            <person name="Nash W.E."/>
            <person name="Mardis E.R."/>
            <person name="Wilson R.K."/>
        </authorList>
    </citation>
    <scope>NUCLEOTIDE SEQUENCE [LARGE SCALE GENOMIC DNA]</scope>
    <source>
        <strain evidence="2">DSM 17135 / JCM 12973 / M2</strain>
    </source>
</reference>
<proteinExistence type="predicted"/>
<evidence type="ECO:0000313" key="1">
    <source>
        <dbReference type="EMBL" id="EDY94626.1"/>
    </source>
</evidence>
<reference evidence="1 2" key="1">
    <citation type="submission" date="2008-08" db="EMBL/GenBank/DDBJ databases">
        <title>Draft genome sequence of Bacteroides plebeius (DSM 17135).</title>
        <authorList>
            <person name="Sudarsanam P."/>
            <person name="Ley R."/>
            <person name="Guruge J."/>
            <person name="Turnbaugh P.J."/>
            <person name="Mahowald M."/>
            <person name="Liep D."/>
            <person name="Gordon J."/>
        </authorList>
    </citation>
    <scope>NUCLEOTIDE SEQUENCE [LARGE SCALE GENOMIC DNA]</scope>
    <source>
        <strain evidence="2">DSM 17135 / JCM 12973 / M2</strain>
    </source>
</reference>
<organism evidence="1 2">
    <name type="scientific">Phocaeicola plebeius (strain DSM 17135 / JCM 12973 / CCUG 54634 / M2)</name>
    <name type="common">Bacteroides plebeius</name>
    <dbReference type="NCBI Taxonomy" id="484018"/>
    <lineage>
        <taxon>Bacteria</taxon>
        <taxon>Pseudomonadati</taxon>
        <taxon>Bacteroidota</taxon>
        <taxon>Bacteroidia</taxon>
        <taxon>Bacteroidales</taxon>
        <taxon>Bacteroidaceae</taxon>
        <taxon>Phocaeicola</taxon>
    </lineage>
</organism>
<dbReference type="Proteomes" id="UP000003452">
    <property type="component" value="Unassembled WGS sequence"/>
</dbReference>
<dbReference type="EMBL" id="ABQC02000023">
    <property type="protein sequence ID" value="EDY94626.1"/>
    <property type="molecule type" value="Genomic_DNA"/>
</dbReference>
<comment type="caution">
    <text evidence="1">The sequence shown here is derived from an EMBL/GenBank/DDBJ whole genome shotgun (WGS) entry which is preliminary data.</text>
</comment>
<dbReference type="AlphaFoldDB" id="B5D233"/>
<sequence length="44" mass="5124">MFKTGYKKCRNVKSTLRHFSSYQDTTPAFFRQKDPSQSSFPSTS</sequence>
<name>B5D233_PHOPM</name>